<evidence type="ECO:0000313" key="11">
    <source>
        <dbReference type="Proteomes" id="UP000241247"/>
    </source>
</evidence>
<evidence type="ECO:0000259" key="9">
    <source>
        <dbReference type="Pfam" id="PF00171"/>
    </source>
</evidence>
<evidence type="ECO:0000256" key="7">
    <source>
        <dbReference type="PROSITE-ProRule" id="PRU10007"/>
    </source>
</evidence>
<evidence type="ECO:0000256" key="4">
    <source>
        <dbReference type="ARBA" id="ARBA00022958"/>
    </source>
</evidence>
<name>A0A2T5BAW5_MYCDI</name>
<dbReference type="InterPro" id="IPR016161">
    <property type="entry name" value="Ald_DH/histidinol_DH"/>
</dbReference>
<dbReference type="PROSITE" id="PS00687">
    <property type="entry name" value="ALDEHYDE_DEHYDR_GLU"/>
    <property type="match status" value="1"/>
</dbReference>
<dbReference type="InterPro" id="IPR015590">
    <property type="entry name" value="Aldehyde_DH_dom"/>
</dbReference>
<dbReference type="GO" id="GO:0004030">
    <property type="term" value="F:aldehyde dehydrogenase [NAD(P)+] activity"/>
    <property type="evidence" value="ECO:0007669"/>
    <property type="project" value="UniProtKB-ARBA"/>
</dbReference>
<dbReference type="Gene3D" id="3.40.309.10">
    <property type="entry name" value="Aldehyde Dehydrogenase, Chain A, domain 2"/>
    <property type="match status" value="1"/>
</dbReference>
<gene>
    <name evidence="10" type="ORF">C7449_103145</name>
</gene>
<dbReference type="AlphaFoldDB" id="A0A2T5BAW5"/>
<keyword evidence="5 8" id="KW-0560">Oxidoreductase</keyword>
<evidence type="ECO:0000256" key="2">
    <source>
        <dbReference type="ARBA" id="ARBA00022723"/>
    </source>
</evidence>
<dbReference type="FunFam" id="3.40.309.10:FF:000012">
    <property type="entry name" value="Betaine aldehyde dehydrogenase"/>
    <property type="match status" value="1"/>
</dbReference>
<organism evidence="10 11">
    <name type="scientific">Mycoplana dimorpha</name>
    <dbReference type="NCBI Taxonomy" id="28320"/>
    <lineage>
        <taxon>Bacteria</taxon>
        <taxon>Pseudomonadati</taxon>
        <taxon>Pseudomonadota</taxon>
        <taxon>Alphaproteobacteria</taxon>
        <taxon>Hyphomicrobiales</taxon>
        <taxon>Rhizobiaceae</taxon>
        <taxon>Mycoplana</taxon>
    </lineage>
</organism>
<keyword evidence="3" id="KW-0521">NADP</keyword>
<dbReference type="CDD" id="cd07114">
    <property type="entry name" value="ALDH_DhaS"/>
    <property type="match status" value="1"/>
</dbReference>
<keyword evidence="4" id="KW-0630">Potassium</keyword>
<evidence type="ECO:0000256" key="6">
    <source>
        <dbReference type="ARBA" id="ARBA00023097"/>
    </source>
</evidence>
<evidence type="ECO:0000256" key="3">
    <source>
        <dbReference type="ARBA" id="ARBA00022857"/>
    </source>
</evidence>
<dbReference type="EMBL" id="PZZZ01000003">
    <property type="protein sequence ID" value="PTM96131.1"/>
    <property type="molecule type" value="Genomic_DNA"/>
</dbReference>
<feature type="active site" evidence="7">
    <location>
        <position position="258"/>
    </location>
</feature>
<dbReference type="OrthoDB" id="9802947at2"/>
<sequence>MLDVSSVEGSRQGLWIGGVMVKPSQDLYGQSYDPTTGQPWYEFARGNAADVAAAVAAAKDALASPSWRRTTQADRSQLLRRLADLIARDSERLALLETRDNGKLLKESRAQMRVLPETYHYYAGSAATFEGSTIPGNKLDMLNLTLREPIGVVGIIVPWNSPLYQLSWTLAPCLAMGNTVVIKPSEHTSVSTLALAQLIEEAGFPPGVVNVVTGLGSEAGAALACHKDVAKIAFTGSSTTGREIARAAAGNVAQTNLELGGKSPHCIFADADVDRAARAVLGGIFGAAGQSCVAGSRIFVQSAIYDDFVERLVALTASVRVGHPADDVDLGPLALKEQLEKVARYVGYGRQEGARLIAGGKQPQLAEQTGGWYFEPTLFADASNDMRIAQEEIFGPFGTIIRFEDERDLVALANDTPYGLAAGVWTQDIERAFRFARDVEAGTIWVNTYRSPSYATPMGGFKDSGYGKHYGIEALREYSRLKSVILDYSGNTYDTFVMRVR</sequence>
<protein>
    <submittedName>
        <fullName evidence="10">Aldehyde dehydrogenase (NAD+)</fullName>
    </submittedName>
</protein>
<proteinExistence type="inferred from homology"/>
<keyword evidence="11" id="KW-1185">Reference proteome</keyword>
<comment type="similarity">
    <text evidence="1 8">Belongs to the aldehyde dehydrogenase family.</text>
</comment>
<evidence type="ECO:0000256" key="1">
    <source>
        <dbReference type="ARBA" id="ARBA00009986"/>
    </source>
</evidence>
<dbReference type="Pfam" id="PF00171">
    <property type="entry name" value="Aldedh"/>
    <property type="match status" value="1"/>
</dbReference>
<dbReference type="InterPro" id="IPR016162">
    <property type="entry name" value="Ald_DH_N"/>
</dbReference>
<evidence type="ECO:0000256" key="8">
    <source>
        <dbReference type="RuleBase" id="RU003345"/>
    </source>
</evidence>
<dbReference type="InterPro" id="IPR016163">
    <property type="entry name" value="Ald_DH_C"/>
</dbReference>
<dbReference type="Proteomes" id="UP000241247">
    <property type="component" value="Unassembled WGS sequence"/>
</dbReference>
<dbReference type="InterPro" id="IPR016160">
    <property type="entry name" value="Ald_DH_CS_CYS"/>
</dbReference>
<keyword evidence="6" id="KW-0558">Oxidation</keyword>
<evidence type="ECO:0000256" key="5">
    <source>
        <dbReference type="ARBA" id="ARBA00023002"/>
    </source>
</evidence>
<dbReference type="GO" id="GO:0046872">
    <property type="term" value="F:metal ion binding"/>
    <property type="evidence" value="ECO:0007669"/>
    <property type="project" value="UniProtKB-KW"/>
</dbReference>
<dbReference type="Gene3D" id="3.40.605.10">
    <property type="entry name" value="Aldehyde Dehydrogenase, Chain A, domain 1"/>
    <property type="match status" value="1"/>
</dbReference>
<reference evidence="10 11" key="1">
    <citation type="submission" date="2018-04" db="EMBL/GenBank/DDBJ databases">
        <title>Genomic Encyclopedia of Type Strains, Phase IV (KMG-IV): sequencing the most valuable type-strain genomes for metagenomic binning, comparative biology and taxonomic classification.</title>
        <authorList>
            <person name="Goeker M."/>
        </authorList>
    </citation>
    <scope>NUCLEOTIDE SEQUENCE [LARGE SCALE GENOMIC DNA]</scope>
    <source>
        <strain evidence="10 11">DSM 7138</strain>
    </source>
</reference>
<keyword evidence="2" id="KW-0479">Metal-binding</keyword>
<dbReference type="PANTHER" id="PTHR11699">
    <property type="entry name" value="ALDEHYDE DEHYDROGENASE-RELATED"/>
    <property type="match status" value="1"/>
</dbReference>
<evidence type="ECO:0000313" key="10">
    <source>
        <dbReference type="EMBL" id="PTM96131.1"/>
    </source>
</evidence>
<dbReference type="PROSITE" id="PS00070">
    <property type="entry name" value="ALDEHYDE_DEHYDR_CYS"/>
    <property type="match status" value="1"/>
</dbReference>
<dbReference type="InterPro" id="IPR029510">
    <property type="entry name" value="Ald_DH_CS_GLU"/>
</dbReference>
<accession>A0A2T5BAW5</accession>
<feature type="domain" description="Aldehyde dehydrogenase" evidence="9">
    <location>
        <begin position="30"/>
        <end position="484"/>
    </location>
</feature>
<dbReference type="FunFam" id="3.40.605.10:FF:000001">
    <property type="entry name" value="Aldehyde dehydrogenase 1"/>
    <property type="match status" value="1"/>
</dbReference>
<dbReference type="SUPFAM" id="SSF53720">
    <property type="entry name" value="ALDH-like"/>
    <property type="match status" value="1"/>
</dbReference>
<dbReference type="RefSeq" id="WP_108002215.1">
    <property type="nucleotide sequence ID" value="NZ_JBHEEX010000009.1"/>
</dbReference>
<comment type="caution">
    <text evidence="10">The sequence shown here is derived from an EMBL/GenBank/DDBJ whole genome shotgun (WGS) entry which is preliminary data.</text>
</comment>